<keyword evidence="2" id="KW-1185">Reference proteome</keyword>
<proteinExistence type="predicted"/>
<dbReference type="AlphaFoldDB" id="A0A2H1YHJ3"/>
<evidence type="ECO:0000313" key="1">
    <source>
        <dbReference type="EMBL" id="SOS74910.1"/>
    </source>
</evidence>
<evidence type="ECO:0000313" key="2">
    <source>
        <dbReference type="Proteomes" id="UP000234211"/>
    </source>
</evidence>
<dbReference type="EMBL" id="OENF01000034">
    <property type="protein sequence ID" value="SOS74910.1"/>
    <property type="molecule type" value="Genomic_DNA"/>
</dbReference>
<accession>A0A2H1YHJ3</accession>
<organism evidence="1 2">
    <name type="scientific">Tenacibaculum piscium</name>
    <dbReference type="NCBI Taxonomy" id="1458515"/>
    <lineage>
        <taxon>Bacteria</taxon>
        <taxon>Pseudomonadati</taxon>
        <taxon>Bacteroidota</taxon>
        <taxon>Flavobacteriia</taxon>
        <taxon>Flavobacteriales</taxon>
        <taxon>Flavobacteriaceae</taxon>
        <taxon>Tenacibaculum</taxon>
    </lineage>
</organism>
<name>A0A2H1YHJ3_9FLAO</name>
<dbReference type="Proteomes" id="UP000234211">
    <property type="component" value="Unassembled WGS sequence"/>
</dbReference>
<reference evidence="2" key="1">
    <citation type="submission" date="2017-11" db="EMBL/GenBank/DDBJ databases">
        <authorList>
            <person name="Duchaud E."/>
        </authorList>
    </citation>
    <scope>NUCLEOTIDE SEQUENCE [LARGE SCALE GENOMIC DNA]</scope>
    <source>
        <strain evidence="2">Tenacibaculum sp. TNO020</strain>
    </source>
</reference>
<sequence>MRSINTCVIMGMASSRRYGMQEIIPIKIIENTSFYDSKYNAVSVQYENLNDFDVEISIEVSYNNEADFILLKKQVMIPNSITSSYLWTLTEDKPTHIRIQVVKTGKYSEIRVIV</sequence>
<protein>
    <submittedName>
        <fullName evidence="1">Uncharacterized protein</fullName>
    </submittedName>
</protein>
<gene>
    <name evidence="1" type="ORF">TNO020_40129</name>
</gene>